<dbReference type="AlphaFoldDB" id="A0A7L6WPN8"/>
<protein>
    <submittedName>
        <fullName evidence="1">Uncharacterized protein</fullName>
    </submittedName>
</protein>
<dbReference type="EMBL" id="CP054155">
    <property type="protein sequence ID" value="QMI52100.1"/>
    <property type="molecule type" value="Genomic_DNA"/>
</dbReference>
<evidence type="ECO:0000313" key="2">
    <source>
        <dbReference type="Proteomes" id="UP000516705"/>
    </source>
</evidence>
<proteinExistence type="predicted"/>
<evidence type="ECO:0000313" key="1">
    <source>
        <dbReference type="EMBL" id="QMI52100.1"/>
    </source>
</evidence>
<geneLocation type="plasmid" evidence="1 2">
    <name>pIKMIN-B502</name>
</geneLocation>
<gene>
    <name evidence="1" type="ORF">HRE60_10475</name>
</gene>
<reference evidence="1 2" key="1">
    <citation type="journal article" date="2020" name="Microbiol. Resour. Announc.">
        <title>Complete Genome Sequence of Streptococcus salivarius DB-B5, a Novel Probiotic Candidate Isolated from the Supragingival Plaque of a Healthy Female Subject.</title>
        <authorList>
            <person name="Fields F.R."/>
            <person name="Li X."/>
            <person name="Navarre W.W."/>
            <person name="Naito M."/>
        </authorList>
    </citation>
    <scope>NUCLEOTIDE SEQUENCE [LARGE SCALE GENOMIC DNA]</scope>
    <source>
        <strain evidence="1 2">DB-B5</strain>
        <plasmid evidence="1 2">pIKMIN-B502</plasmid>
    </source>
</reference>
<sequence length="88" mass="10503">MKYDKVYVRCRVCNKELLDTSFSKHLRKHYDPKSSLCHKWYKGYFKNDDGIVVCSICDESIYPDPDSYGYDFEEHLLTKHNISKETVK</sequence>
<organism evidence="1 2">
    <name type="scientific">Streptococcus salivarius</name>
    <dbReference type="NCBI Taxonomy" id="1304"/>
    <lineage>
        <taxon>Bacteria</taxon>
        <taxon>Bacillati</taxon>
        <taxon>Bacillota</taxon>
        <taxon>Bacilli</taxon>
        <taxon>Lactobacillales</taxon>
        <taxon>Streptococcaceae</taxon>
        <taxon>Streptococcus</taxon>
    </lineage>
</organism>
<keyword evidence="1" id="KW-0614">Plasmid</keyword>
<dbReference type="Proteomes" id="UP000516705">
    <property type="component" value="Plasmid pIKMIN-B502"/>
</dbReference>
<dbReference type="RefSeq" id="WP_181671425.1">
    <property type="nucleotide sequence ID" value="NZ_CP054155.1"/>
</dbReference>
<accession>A0A7L6WPN8</accession>
<name>A0A7L6WPN8_STRSL</name>